<reference evidence="2 3" key="2">
    <citation type="submission" date="2019-10" db="EMBL/GenBank/DDBJ databases">
        <title>Genome Sequences from Six Type Strain Members of the Archaeal Family Sulfolobaceae: Acidianus ambivalens, Acidianus infernus, Metallosphaera prunae, Stygiolobus azoricus, Sulfolobus metallicus, and Sulfurisphaera ohwakuensis.</title>
        <authorList>
            <person name="Counts J.A."/>
            <person name="Kelly R.M."/>
        </authorList>
    </citation>
    <scope>NUCLEOTIDE SEQUENCE [LARGE SCALE GENOMIC DNA]</scope>
    <source>
        <strain evidence="2 3">LEI 10</strain>
    </source>
</reference>
<protein>
    <recommendedName>
        <fullName evidence="5">Transcriptional regulator</fullName>
    </recommendedName>
</protein>
<dbReference type="AlphaFoldDB" id="A0A650CTZ7"/>
<evidence type="ECO:0008006" key="5">
    <source>
        <dbReference type="Google" id="ProtNLM"/>
    </source>
</evidence>
<keyword evidence="3" id="KW-1185">Reference proteome</keyword>
<evidence type="ECO:0000313" key="2">
    <source>
        <dbReference type="EMBL" id="QGR21122.1"/>
    </source>
</evidence>
<dbReference type="Proteomes" id="UP000474054">
    <property type="component" value="Unassembled WGS sequence"/>
</dbReference>
<accession>A0A650CTZ7</accession>
<dbReference type="Proteomes" id="UP000426328">
    <property type="component" value="Chromosome"/>
</dbReference>
<dbReference type="EMBL" id="CP045482">
    <property type="protein sequence ID" value="QGR21122.1"/>
    <property type="molecule type" value="Genomic_DNA"/>
</dbReference>
<evidence type="ECO:0000313" key="1">
    <source>
        <dbReference type="EMBL" id="MQL56491.1"/>
    </source>
</evidence>
<organism evidence="2 3">
    <name type="scientific">Acidianus ambivalens</name>
    <name type="common">Desulfurolobus ambivalens</name>
    <dbReference type="NCBI Taxonomy" id="2283"/>
    <lineage>
        <taxon>Archaea</taxon>
        <taxon>Thermoproteota</taxon>
        <taxon>Thermoprotei</taxon>
        <taxon>Sulfolobales</taxon>
        <taxon>Sulfolobaceae</taxon>
        <taxon>Acidianus</taxon>
    </lineage>
</organism>
<dbReference type="InterPro" id="IPR036390">
    <property type="entry name" value="WH_DNA-bd_sf"/>
</dbReference>
<dbReference type="KEGG" id="aamb:D1866_03165"/>
<gene>
    <name evidence="2" type="ORF">D1866_03165</name>
    <name evidence="1" type="ORF">GFB69_12510</name>
</gene>
<dbReference type="EMBL" id="WHYS01000004">
    <property type="protein sequence ID" value="MQL56491.1"/>
    <property type="molecule type" value="Genomic_DNA"/>
</dbReference>
<sequence>MDVFGKDVHETASEIFNDGIMTLITSIIMANSNISEEELERKVGEKFQHLDNISGLVKEKVKSLEDLGIIERKGDVIVLTKFGVKVGKVLKDMLKTYYEAFTSLRSKKH</sequence>
<dbReference type="SUPFAM" id="SSF46785">
    <property type="entry name" value="Winged helix' DNA-binding domain"/>
    <property type="match status" value="1"/>
</dbReference>
<evidence type="ECO:0000313" key="3">
    <source>
        <dbReference type="Proteomes" id="UP000426328"/>
    </source>
</evidence>
<evidence type="ECO:0000313" key="4">
    <source>
        <dbReference type="Proteomes" id="UP000474054"/>
    </source>
</evidence>
<proteinExistence type="predicted"/>
<name>A0A650CTZ7_ACIAM</name>
<reference evidence="1 4" key="1">
    <citation type="submission" date="2019-10" db="EMBL/GenBank/DDBJ databases">
        <title>Comparative genomics of sulfur disproportionating microorganisms.</title>
        <authorList>
            <person name="Ward L.M."/>
            <person name="Bertran E."/>
            <person name="Johnston D."/>
        </authorList>
    </citation>
    <scope>NUCLEOTIDE SEQUENCE [LARGE SCALE GENOMIC DNA]</scope>
    <source>
        <strain evidence="1 4">DSM 3772</strain>
    </source>
</reference>